<evidence type="ECO:0000313" key="1">
    <source>
        <dbReference type="EMBL" id="KAJ7994791.1"/>
    </source>
</evidence>
<sequence>MLRADAVVMEMEKVSASARGAVAMEIPLAAASLSVARAEAEKQREPELPFQNRGQHHRTRPPFNNGRFYLLIVIGEISTDHHLQAAKKHIKQGLRSWDINLNLCNLDSELQFFNTHHSAQFSSEVKGQSCFGPMVIVWGCTIETNSGDGHDIEEST</sequence>
<dbReference type="Proteomes" id="UP001157502">
    <property type="component" value="Chromosome 22"/>
</dbReference>
<proteinExistence type="predicted"/>
<protein>
    <submittedName>
        <fullName evidence="1">Uncharacterized protein</fullName>
    </submittedName>
</protein>
<dbReference type="EMBL" id="CM055749">
    <property type="protein sequence ID" value="KAJ7994791.1"/>
    <property type="molecule type" value="Genomic_DNA"/>
</dbReference>
<gene>
    <name evidence="1" type="ORF">DPEC_G00253130</name>
</gene>
<keyword evidence="2" id="KW-1185">Reference proteome</keyword>
<name>A0ACC2FTW3_DALPE</name>
<comment type="caution">
    <text evidence="1">The sequence shown here is derived from an EMBL/GenBank/DDBJ whole genome shotgun (WGS) entry which is preliminary data.</text>
</comment>
<accession>A0ACC2FTW3</accession>
<evidence type="ECO:0000313" key="2">
    <source>
        <dbReference type="Proteomes" id="UP001157502"/>
    </source>
</evidence>
<organism evidence="1 2">
    <name type="scientific">Dallia pectoralis</name>
    <name type="common">Alaska blackfish</name>
    <dbReference type="NCBI Taxonomy" id="75939"/>
    <lineage>
        <taxon>Eukaryota</taxon>
        <taxon>Metazoa</taxon>
        <taxon>Chordata</taxon>
        <taxon>Craniata</taxon>
        <taxon>Vertebrata</taxon>
        <taxon>Euteleostomi</taxon>
        <taxon>Actinopterygii</taxon>
        <taxon>Neopterygii</taxon>
        <taxon>Teleostei</taxon>
        <taxon>Protacanthopterygii</taxon>
        <taxon>Esociformes</taxon>
        <taxon>Umbridae</taxon>
        <taxon>Dallia</taxon>
    </lineage>
</organism>
<reference evidence="1" key="1">
    <citation type="submission" date="2021-05" db="EMBL/GenBank/DDBJ databases">
        <authorList>
            <person name="Pan Q."/>
            <person name="Jouanno E."/>
            <person name="Zahm M."/>
            <person name="Klopp C."/>
            <person name="Cabau C."/>
            <person name="Louis A."/>
            <person name="Berthelot C."/>
            <person name="Parey E."/>
            <person name="Roest Crollius H."/>
            <person name="Montfort J."/>
            <person name="Robinson-Rechavi M."/>
            <person name="Bouchez O."/>
            <person name="Lampietro C."/>
            <person name="Lopez Roques C."/>
            <person name="Donnadieu C."/>
            <person name="Postlethwait J."/>
            <person name="Bobe J."/>
            <person name="Dillon D."/>
            <person name="Chandos A."/>
            <person name="von Hippel F."/>
            <person name="Guiguen Y."/>
        </authorList>
    </citation>
    <scope>NUCLEOTIDE SEQUENCE</scope>
    <source>
        <strain evidence="1">YG-Jan2019</strain>
    </source>
</reference>